<dbReference type="CDD" id="cd18109">
    <property type="entry name" value="SpoU-like_RNA-MTase"/>
    <property type="match status" value="1"/>
</dbReference>
<dbReference type="Gene3D" id="3.30.1330.30">
    <property type="match status" value="1"/>
</dbReference>
<comment type="caution">
    <text evidence="6">The sequence shown here is derived from an EMBL/GenBank/DDBJ whole genome shotgun (WGS) entry which is preliminary data.</text>
</comment>
<organism evidence="6 7">
    <name type="scientific">Aureitalea marina</name>
    <dbReference type="NCBI Taxonomy" id="930804"/>
    <lineage>
        <taxon>Bacteria</taxon>
        <taxon>Pseudomonadati</taxon>
        <taxon>Bacteroidota</taxon>
        <taxon>Flavobacteriia</taxon>
        <taxon>Flavobacteriales</taxon>
        <taxon>Flavobacteriaceae</taxon>
        <taxon>Aureitalea</taxon>
    </lineage>
</organism>
<dbReference type="EMBL" id="MQUB01000001">
    <property type="protein sequence ID" value="PQB03709.1"/>
    <property type="molecule type" value="Genomic_DNA"/>
</dbReference>
<sequence length="243" mass="26550">MLLSKAQIKLITGLHQKKYRNKTGLFLAEGPKVVRELLNSGLQLHSLLTTDDISKWPNGTLQVSDTELKKLSALKNPGTTLGIFYIPDPVEARVDGLVLALDAVRDPGNLGTLIRLADWYGISSIVCSEDTADCFNPKVVQATMGSIARVRLHYLNLREFLNHCPNPVYGGYMDSDSVYSTTLSENAVLVLGNEGQGISDEVSQVIDHRISIPRFGENGTTESLNVATAGAILINEFRRPTGR</sequence>
<dbReference type="PANTHER" id="PTHR43191:SF2">
    <property type="entry name" value="RRNA METHYLTRANSFERASE 3, MITOCHONDRIAL"/>
    <property type="match status" value="1"/>
</dbReference>
<dbReference type="OrthoDB" id="9785673at2"/>
<name>A0A2S7KM45_9FLAO</name>
<dbReference type="Proteomes" id="UP000239800">
    <property type="component" value="Unassembled WGS sequence"/>
</dbReference>
<keyword evidence="7" id="KW-1185">Reference proteome</keyword>
<feature type="domain" description="MRM3-like substrate binding" evidence="5">
    <location>
        <begin position="6"/>
        <end position="81"/>
    </location>
</feature>
<evidence type="ECO:0000313" key="7">
    <source>
        <dbReference type="Proteomes" id="UP000239800"/>
    </source>
</evidence>
<proteinExistence type="inferred from homology"/>
<feature type="domain" description="tRNA/rRNA methyltransferase SpoU type" evidence="4">
    <location>
        <begin position="97"/>
        <end position="234"/>
    </location>
</feature>
<dbReference type="PANTHER" id="PTHR43191">
    <property type="entry name" value="RRNA METHYLTRANSFERASE 3"/>
    <property type="match status" value="1"/>
</dbReference>
<dbReference type="InterPro" id="IPR029026">
    <property type="entry name" value="tRNA_m1G_MTases_N"/>
</dbReference>
<evidence type="ECO:0000259" key="5">
    <source>
        <dbReference type="Pfam" id="PF22435"/>
    </source>
</evidence>
<dbReference type="GO" id="GO:0008173">
    <property type="term" value="F:RNA methyltransferase activity"/>
    <property type="evidence" value="ECO:0007669"/>
    <property type="project" value="InterPro"/>
</dbReference>
<evidence type="ECO:0000259" key="4">
    <source>
        <dbReference type="Pfam" id="PF00588"/>
    </source>
</evidence>
<keyword evidence="3 6" id="KW-0808">Transferase</keyword>
<dbReference type="Pfam" id="PF00588">
    <property type="entry name" value="SpoU_methylase"/>
    <property type="match status" value="1"/>
</dbReference>
<evidence type="ECO:0000313" key="6">
    <source>
        <dbReference type="EMBL" id="PQB03709.1"/>
    </source>
</evidence>
<dbReference type="InterPro" id="IPR053888">
    <property type="entry name" value="MRM3-like_sub_bind"/>
</dbReference>
<gene>
    <name evidence="6" type="ORF">BST85_01430</name>
</gene>
<comment type="similarity">
    <text evidence="1">Belongs to the class IV-like SAM-binding methyltransferase superfamily. RNA methyltransferase TrmH family.</text>
</comment>
<dbReference type="Pfam" id="PF22435">
    <property type="entry name" value="MRM3-like_sub_bind"/>
    <property type="match status" value="1"/>
</dbReference>
<protein>
    <submittedName>
        <fullName evidence="6">RNA methyltransferase</fullName>
    </submittedName>
</protein>
<dbReference type="AlphaFoldDB" id="A0A2S7KM45"/>
<dbReference type="GO" id="GO:0032259">
    <property type="term" value="P:methylation"/>
    <property type="evidence" value="ECO:0007669"/>
    <property type="project" value="UniProtKB-KW"/>
</dbReference>
<dbReference type="GO" id="GO:0006396">
    <property type="term" value="P:RNA processing"/>
    <property type="evidence" value="ECO:0007669"/>
    <property type="project" value="InterPro"/>
</dbReference>
<evidence type="ECO:0000256" key="3">
    <source>
        <dbReference type="ARBA" id="ARBA00022679"/>
    </source>
</evidence>
<evidence type="ECO:0000256" key="1">
    <source>
        <dbReference type="ARBA" id="ARBA00007228"/>
    </source>
</evidence>
<dbReference type="Gene3D" id="3.40.1280.10">
    <property type="match status" value="1"/>
</dbReference>
<dbReference type="SUPFAM" id="SSF55315">
    <property type="entry name" value="L30e-like"/>
    <property type="match status" value="1"/>
</dbReference>
<dbReference type="SUPFAM" id="SSF75217">
    <property type="entry name" value="alpha/beta knot"/>
    <property type="match status" value="1"/>
</dbReference>
<reference evidence="6 7" key="1">
    <citation type="submission" date="2016-11" db="EMBL/GenBank/DDBJ databases">
        <title>Trade-off between light-utilization and light-protection in marine flavobacteria.</title>
        <authorList>
            <person name="Kumagai Y."/>
        </authorList>
    </citation>
    <scope>NUCLEOTIDE SEQUENCE [LARGE SCALE GENOMIC DNA]</scope>
    <source>
        <strain evidence="6 7">NBRC 107741</strain>
    </source>
</reference>
<dbReference type="InterPro" id="IPR001537">
    <property type="entry name" value="SpoU_MeTrfase"/>
</dbReference>
<dbReference type="GO" id="GO:0003723">
    <property type="term" value="F:RNA binding"/>
    <property type="evidence" value="ECO:0007669"/>
    <property type="project" value="InterPro"/>
</dbReference>
<dbReference type="InterPro" id="IPR029064">
    <property type="entry name" value="Ribosomal_eL30-like_sf"/>
</dbReference>
<dbReference type="InterPro" id="IPR029028">
    <property type="entry name" value="Alpha/beta_knot_MTases"/>
</dbReference>
<dbReference type="InterPro" id="IPR051259">
    <property type="entry name" value="rRNA_Methyltransferase"/>
</dbReference>
<accession>A0A2S7KM45</accession>
<keyword evidence="2 6" id="KW-0489">Methyltransferase</keyword>
<evidence type="ECO:0000256" key="2">
    <source>
        <dbReference type="ARBA" id="ARBA00022603"/>
    </source>
</evidence>